<evidence type="ECO:0000259" key="1">
    <source>
        <dbReference type="Pfam" id="PF08955"/>
    </source>
</evidence>
<dbReference type="RefSeq" id="WP_263073233.1">
    <property type="nucleotide sequence ID" value="NZ_JAOUSF010000003.1"/>
</dbReference>
<protein>
    <submittedName>
        <fullName evidence="3">Intercompartmental signaling factor BofC</fullName>
    </submittedName>
</protein>
<dbReference type="Gene3D" id="3.10.20.420">
    <property type="entry name" value="Bypass-of-forespore C, N-terminal domain"/>
    <property type="match status" value="1"/>
</dbReference>
<reference evidence="3" key="1">
    <citation type="submission" date="2022-10" db="EMBL/GenBank/DDBJ databases">
        <title>Description of Fervidibacillus gen. nov. in the family Fervidibacillaceae fam. nov. with two species, Fervidibacillus albus sp. nov., and Fervidibacillus halotolerans sp. nov., isolated from tidal flat sediments.</title>
        <authorList>
            <person name="Kwon K.K."/>
            <person name="Yang S.-H."/>
        </authorList>
    </citation>
    <scope>NUCLEOTIDE SEQUENCE</scope>
    <source>
        <strain evidence="3">JCM 19140</strain>
    </source>
</reference>
<proteinExistence type="predicted"/>
<dbReference type="Pfam" id="PF08955">
    <property type="entry name" value="BofC_C"/>
    <property type="match status" value="1"/>
</dbReference>
<dbReference type="InterPro" id="IPR038117">
    <property type="entry name" value="BofC_C_sf"/>
</dbReference>
<dbReference type="Gene3D" id="3.30.70.1740">
    <property type="entry name" value="Bypass-of-forespore C, C-terminal domain"/>
    <property type="match status" value="1"/>
</dbReference>
<dbReference type="InterPro" id="IPR015071">
    <property type="entry name" value="BOFC_N"/>
</dbReference>
<dbReference type="InterPro" id="IPR015050">
    <property type="entry name" value="BofC_C"/>
</dbReference>
<evidence type="ECO:0000313" key="3">
    <source>
        <dbReference type="EMBL" id="MCU9613997.1"/>
    </source>
</evidence>
<gene>
    <name evidence="3" type="ORF">OEV98_10530</name>
</gene>
<feature type="domain" description="Bypass of forespore C C-terminal" evidence="1">
    <location>
        <begin position="100"/>
        <end position="172"/>
    </location>
</feature>
<dbReference type="InterPro" id="IPR038118">
    <property type="entry name" value="BOFC_N_sf"/>
</dbReference>
<evidence type="ECO:0000259" key="2">
    <source>
        <dbReference type="Pfam" id="PF08977"/>
    </source>
</evidence>
<organism evidence="3 4">
    <name type="scientific">Perspicuibacillus lycopersici</name>
    <dbReference type="NCBI Taxonomy" id="1325689"/>
    <lineage>
        <taxon>Bacteria</taxon>
        <taxon>Bacillati</taxon>
        <taxon>Bacillota</taxon>
        <taxon>Bacilli</taxon>
        <taxon>Bacillales</taxon>
        <taxon>Bacillaceae</taxon>
        <taxon>Perspicuibacillus</taxon>
    </lineage>
</organism>
<dbReference type="AlphaFoldDB" id="A0AAE3ITR7"/>
<dbReference type="Pfam" id="PF08977">
    <property type="entry name" value="BOFC_N"/>
    <property type="match status" value="1"/>
</dbReference>
<evidence type="ECO:0000313" key="4">
    <source>
        <dbReference type="Proteomes" id="UP001209318"/>
    </source>
</evidence>
<dbReference type="EMBL" id="JAOUSF010000003">
    <property type="protein sequence ID" value="MCU9613997.1"/>
    <property type="molecule type" value="Genomic_DNA"/>
</dbReference>
<comment type="caution">
    <text evidence="3">The sequence shown here is derived from an EMBL/GenBank/DDBJ whole genome shotgun (WGS) entry which is preliminary data.</text>
</comment>
<keyword evidence="4" id="KW-1185">Reference proteome</keyword>
<sequence>MNMKIRLVLMTLLLFAAILDLFFFNPLGDPHTFAKSDADSNQVSEQQLTVVLQIAYLDGEVQEEIITENIYAMDELWKQYKDWKLVDINADHVVLKKYVDDISPLLKANGYFGLTENGTLSIFNGKPEEMQIIHTFFQLDMEKLESTKQDQLKTGIPVRTKNDFQKVLNAFKPYSRTTNQ</sequence>
<feature type="domain" description="Bypass-of-forespore C N-terminal" evidence="2">
    <location>
        <begin position="49"/>
        <end position="97"/>
    </location>
</feature>
<dbReference type="Proteomes" id="UP001209318">
    <property type="component" value="Unassembled WGS sequence"/>
</dbReference>
<accession>A0AAE3ITR7</accession>
<name>A0AAE3ITR7_9BACI</name>